<dbReference type="PANTHER" id="PTHR24171">
    <property type="entry name" value="ANKYRIN REPEAT DOMAIN-CONTAINING PROTEIN 39-RELATED"/>
    <property type="match status" value="1"/>
</dbReference>
<dbReference type="OrthoDB" id="539213at2759"/>
<dbReference type="EMBL" id="FXLY01000011">
    <property type="protein sequence ID" value="SMN22364.1"/>
    <property type="molecule type" value="Genomic_DNA"/>
</dbReference>
<dbReference type="SMART" id="SM00248">
    <property type="entry name" value="ANK"/>
    <property type="match status" value="6"/>
</dbReference>
<dbReference type="PRINTS" id="PR01415">
    <property type="entry name" value="ANKYRIN"/>
</dbReference>
<keyword evidence="4" id="KW-0647">Proteasome</keyword>
<evidence type="ECO:0000256" key="3">
    <source>
        <dbReference type="PROSITE-ProRule" id="PRU00023"/>
    </source>
</evidence>
<protein>
    <submittedName>
        <fullName evidence="4">Similar to Saccharomyces cerevisiae YGR232W NAS6 Proteasome-interacting protein involved in the assembly of the base subcomplex of the 19S proteasomal regulatory particle (RP)</fullName>
    </submittedName>
</protein>
<dbReference type="Proteomes" id="UP000196158">
    <property type="component" value="Unassembled WGS sequence"/>
</dbReference>
<keyword evidence="5" id="KW-1185">Reference proteome</keyword>
<proteinExistence type="predicted"/>
<dbReference type="AlphaFoldDB" id="A0A1X7R9T2"/>
<feature type="repeat" description="ANK" evidence="3">
    <location>
        <begin position="109"/>
        <end position="141"/>
    </location>
</feature>
<dbReference type="InterPro" id="IPR036770">
    <property type="entry name" value="Ankyrin_rpt-contain_sf"/>
</dbReference>
<dbReference type="GO" id="GO:0000502">
    <property type="term" value="C:proteasome complex"/>
    <property type="evidence" value="ECO:0007669"/>
    <property type="project" value="UniProtKB-KW"/>
</dbReference>
<feature type="repeat" description="ANK" evidence="3">
    <location>
        <begin position="142"/>
        <end position="174"/>
    </location>
</feature>
<dbReference type="Pfam" id="PF13637">
    <property type="entry name" value="Ank_4"/>
    <property type="match status" value="1"/>
</dbReference>
<dbReference type="SUPFAM" id="SSF48403">
    <property type="entry name" value="Ankyrin repeat"/>
    <property type="match status" value="1"/>
</dbReference>
<sequence length="230" mass="25485">MSEYPLHTACMNNQLAKVQEYLQNSEDEKKDIIARDADNRTALHWAVSSQAAEIITYLLSHMKDIDLDTLTDDAGWTPVHIAASIGNLHILQELCEREIKPDLDLKTQQGVTALHLAVSKTHYSIVEYLLANGASTRIKDKKGQLPLHRACAIGSTKMVTLLCAKLSPINARDSQGWTPLFHALAEGHGDVAVLLVNQYSADKDIQDSNEKTASDVALDDKVRKFFESHV</sequence>
<dbReference type="Gene3D" id="1.25.40.20">
    <property type="entry name" value="Ankyrin repeat-containing domain"/>
    <property type="match status" value="1"/>
</dbReference>
<dbReference type="Pfam" id="PF12796">
    <property type="entry name" value="Ank_2"/>
    <property type="match status" value="2"/>
</dbReference>
<evidence type="ECO:0000313" key="4">
    <source>
        <dbReference type="EMBL" id="SMN22364.1"/>
    </source>
</evidence>
<name>A0A1X7R9T2_9SACH</name>
<evidence type="ECO:0000256" key="1">
    <source>
        <dbReference type="ARBA" id="ARBA00022737"/>
    </source>
</evidence>
<dbReference type="STRING" id="1789683.A0A1X7R9T2"/>
<dbReference type="PROSITE" id="PS50088">
    <property type="entry name" value="ANK_REPEAT"/>
    <property type="match status" value="3"/>
</dbReference>
<keyword evidence="1" id="KW-0677">Repeat</keyword>
<accession>A0A1X7R9T2</accession>
<dbReference type="InterPro" id="IPR002110">
    <property type="entry name" value="Ankyrin_rpt"/>
</dbReference>
<reference evidence="4 5" key="1">
    <citation type="submission" date="2017-04" db="EMBL/GenBank/DDBJ databases">
        <authorList>
            <person name="Afonso C.L."/>
            <person name="Miller P.J."/>
            <person name="Scott M.A."/>
            <person name="Spackman E."/>
            <person name="Goraichik I."/>
            <person name="Dimitrov K.M."/>
            <person name="Suarez D.L."/>
            <person name="Swayne D.E."/>
        </authorList>
    </citation>
    <scope>NUCLEOTIDE SEQUENCE [LARGE SCALE GENOMIC DNA]</scope>
</reference>
<keyword evidence="2 3" id="KW-0040">ANK repeat</keyword>
<evidence type="ECO:0000256" key="2">
    <source>
        <dbReference type="ARBA" id="ARBA00023043"/>
    </source>
</evidence>
<evidence type="ECO:0000313" key="5">
    <source>
        <dbReference type="Proteomes" id="UP000196158"/>
    </source>
</evidence>
<organism evidence="4 5">
    <name type="scientific">Maudiozyma saulgeensis</name>
    <dbReference type="NCBI Taxonomy" id="1789683"/>
    <lineage>
        <taxon>Eukaryota</taxon>
        <taxon>Fungi</taxon>
        <taxon>Dikarya</taxon>
        <taxon>Ascomycota</taxon>
        <taxon>Saccharomycotina</taxon>
        <taxon>Saccharomycetes</taxon>
        <taxon>Saccharomycetales</taxon>
        <taxon>Saccharomycetaceae</taxon>
        <taxon>Maudiozyma</taxon>
    </lineage>
</organism>
<gene>
    <name evidence="4" type="ORF">KASA_0H01628G</name>
</gene>
<dbReference type="PROSITE" id="PS50297">
    <property type="entry name" value="ANK_REP_REGION"/>
    <property type="match status" value="2"/>
</dbReference>
<feature type="repeat" description="ANK" evidence="3">
    <location>
        <begin position="38"/>
        <end position="70"/>
    </location>
</feature>